<organism evidence="1 2">
    <name type="scientific">Ruminiclostridium cellulolyticum (strain ATCC 35319 / DSM 5812 / JCM 6584 / H10)</name>
    <name type="common">Clostridium cellulolyticum</name>
    <dbReference type="NCBI Taxonomy" id="394503"/>
    <lineage>
        <taxon>Bacteria</taxon>
        <taxon>Bacillati</taxon>
        <taxon>Bacillota</taxon>
        <taxon>Clostridia</taxon>
        <taxon>Eubacteriales</taxon>
        <taxon>Oscillospiraceae</taxon>
        <taxon>Ruminiclostridium</taxon>
    </lineage>
</organism>
<sequence>MGKQKKDYEIVIFTPDTQEQIMHLKNEIGKAYGEFIIEHLTELDISYKQITSIYRKIIKEIR</sequence>
<dbReference type="EMBL" id="CP001348">
    <property type="protein sequence ID" value="ACL74821.1"/>
    <property type="molecule type" value="Genomic_DNA"/>
</dbReference>
<accession>B8I6C9</accession>
<name>B8I6C9_RUMCH</name>
<evidence type="ECO:0000313" key="1">
    <source>
        <dbReference type="EMBL" id="ACL74821.1"/>
    </source>
</evidence>
<dbReference type="AlphaFoldDB" id="B8I6C9"/>
<dbReference type="eggNOG" id="ENOG502ZHTD">
    <property type="taxonomic scope" value="Bacteria"/>
</dbReference>
<dbReference type="KEGG" id="cce:Ccel_0439"/>
<evidence type="ECO:0000313" key="2">
    <source>
        <dbReference type="Proteomes" id="UP000001349"/>
    </source>
</evidence>
<protein>
    <submittedName>
        <fullName evidence="1">Uncharacterized protein</fullName>
    </submittedName>
</protein>
<dbReference type="OrthoDB" id="1740001at2"/>
<keyword evidence="2" id="KW-1185">Reference proteome</keyword>
<reference evidence="1 2" key="1">
    <citation type="submission" date="2009-01" db="EMBL/GenBank/DDBJ databases">
        <title>Complete sequence of Clostridium cellulolyticum H10.</title>
        <authorList>
            <consortium name="US DOE Joint Genome Institute"/>
            <person name="Lucas S."/>
            <person name="Copeland A."/>
            <person name="Lapidus A."/>
            <person name="Glavina del Rio T."/>
            <person name="Dalin E."/>
            <person name="Tice H."/>
            <person name="Bruce D."/>
            <person name="Goodwin L."/>
            <person name="Pitluck S."/>
            <person name="Chertkov O."/>
            <person name="Saunders E."/>
            <person name="Brettin T."/>
            <person name="Detter J.C."/>
            <person name="Han C."/>
            <person name="Larimer F."/>
            <person name="Land M."/>
            <person name="Hauser L."/>
            <person name="Kyrpides N."/>
            <person name="Ivanova N."/>
            <person name="Zhou J."/>
            <person name="Richardson P."/>
        </authorList>
    </citation>
    <scope>NUCLEOTIDE SEQUENCE [LARGE SCALE GENOMIC DNA]</scope>
    <source>
        <strain evidence="2">ATCC 35319 / DSM 5812 / JCM 6584 / H10</strain>
    </source>
</reference>
<dbReference type="STRING" id="394503.Ccel_0439"/>
<dbReference type="Proteomes" id="UP000001349">
    <property type="component" value="Chromosome"/>
</dbReference>
<proteinExistence type="predicted"/>
<dbReference type="HOGENOM" id="CLU_2896278_0_0_9"/>
<dbReference type="RefSeq" id="WP_012634883.1">
    <property type="nucleotide sequence ID" value="NC_011898.1"/>
</dbReference>
<gene>
    <name evidence="1" type="ordered locus">Ccel_0439</name>
</gene>